<evidence type="ECO:0000313" key="2">
    <source>
        <dbReference type="Proteomes" id="UP000191987"/>
    </source>
</evidence>
<gene>
    <name evidence="1" type="ORF">AGR7C_Cc160128</name>
</gene>
<sequence length="181" mass="20014">MRMKINQKIAGGASAIGSMTRRSFLAASAAVAVPTAAVAEVAAKTDRLPQSLESQMDDCVAQLRAILMQMHPEVNVIHHHMDSRRDGSFRLTLQGDRKFIEYDGPGIYLASNRISEVVECWIERFEEINVRTGQPIPGCFYFRSVECVGGVPIGEVTERSWPKLIEKLKDGAFPSVEEGGY</sequence>
<dbReference type="AlphaFoldDB" id="A0A1S7PL64"/>
<organism evidence="1 2">
    <name type="scientific">Agrobacterium deltaense Zutra 3/1</name>
    <dbReference type="NCBI Taxonomy" id="1183427"/>
    <lineage>
        <taxon>Bacteria</taxon>
        <taxon>Pseudomonadati</taxon>
        <taxon>Pseudomonadota</taxon>
        <taxon>Alphaproteobacteria</taxon>
        <taxon>Hyphomicrobiales</taxon>
        <taxon>Rhizobiaceae</taxon>
        <taxon>Rhizobium/Agrobacterium group</taxon>
        <taxon>Agrobacterium</taxon>
    </lineage>
</organism>
<dbReference type="InterPro" id="IPR006311">
    <property type="entry name" value="TAT_signal"/>
</dbReference>
<dbReference type="Proteomes" id="UP000191987">
    <property type="component" value="Unassembled WGS sequence"/>
</dbReference>
<name>A0A1S7PL64_9HYPH</name>
<proteinExistence type="predicted"/>
<evidence type="ECO:0000313" key="1">
    <source>
        <dbReference type="EMBL" id="CUX23095.1"/>
    </source>
</evidence>
<protein>
    <submittedName>
        <fullName evidence="1">Uncharacterized protein</fullName>
    </submittedName>
</protein>
<accession>A0A1S7PL64</accession>
<dbReference type="RefSeq" id="WP_080817179.1">
    <property type="nucleotide sequence ID" value="NZ_LT009748.1"/>
</dbReference>
<reference evidence="1 2" key="1">
    <citation type="submission" date="2016-01" db="EMBL/GenBank/DDBJ databases">
        <authorList>
            <person name="Oliw E.H."/>
        </authorList>
    </citation>
    <scope>NUCLEOTIDE SEQUENCE [LARGE SCALE GENOMIC DNA]</scope>
    <source>
        <strain evidence="1 2">Zutra 3-1</strain>
    </source>
</reference>
<dbReference type="PROSITE" id="PS51318">
    <property type="entry name" value="TAT"/>
    <property type="match status" value="1"/>
</dbReference>
<dbReference type="EMBL" id="FBWG01000008">
    <property type="protein sequence ID" value="CUX23095.1"/>
    <property type="molecule type" value="Genomic_DNA"/>
</dbReference>